<dbReference type="RefSeq" id="WP_097320074.1">
    <property type="nucleotide sequence ID" value="NZ_OBDY01000004.1"/>
</dbReference>
<name>A0A285HFX4_9ACTN</name>
<comment type="similarity">
    <text evidence="1">Belongs to the LysR transcriptional regulatory family.</text>
</comment>
<dbReference type="GO" id="GO:0005829">
    <property type="term" value="C:cytosol"/>
    <property type="evidence" value="ECO:0007669"/>
    <property type="project" value="TreeGrafter"/>
</dbReference>
<dbReference type="FunFam" id="1.10.10.10:FF:000001">
    <property type="entry name" value="LysR family transcriptional regulator"/>
    <property type="match status" value="1"/>
</dbReference>
<reference evidence="6 7" key="1">
    <citation type="submission" date="2017-09" db="EMBL/GenBank/DDBJ databases">
        <authorList>
            <person name="Ehlers B."/>
            <person name="Leendertz F.H."/>
        </authorList>
    </citation>
    <scope>NUCLEOTIDE SEQUENCE [LARGE SCALE GENOMIC DNA]</scope>
    <source>
        <strain evidence="6 7">CGMCC 4.6857</strain>
    </source>
</reference>
<dbReference type="SUPFAM" id="SSF53850">
    <property type="entry name" value="Periplasmic binding protein-like II"/>
    <property type="match status" value="1"/>
</dbReference>
<evidence type="ECO:0000313" key="7">
    <source>
        <dbReference type="Proteomes" id="UP000219612"/>
    </source>
</evidence>
<sequence length="300" mass="32166">MELRHFEYFVAVAEERNFTKAAARLHVVQSGVSAVIKALEHELGVKLLERTSKRVELTDAGQALLPRARAALEAAQAARDAVDEVRGGLRGTIRVGTLTSIPLIDMAGLLGEYHRLHPGVTLRLSVSPRGSQGLMDMLADGGLDLAFVSWPGRPPAGVRLQQVDDRPLDLVLPIEHRLAASGTVRLHDLQGEAFVDFPAGYGNRIVVDRAFAAAGVQRQVAVEVTDISSAADFVREGLGLAIVPQFAVHDKSGLIIKRVPGVDLVWPLGIAVPALRQPSAATRALLTLIDRNGPTKAVRP</sequence>
<dbReference type="EMBL" id="OBDY01000004">
    <property type="protein sequence ID" value="SNY33736.1"/>
    <property type="molecule type" value="Genomic_DNA"/>
</dbReference>
<protein>
    <submittedName>
        <fullName evidence="6">DNA-binding transcriptional regulator, LysR family</fullName>
    </submittedName>
</protein>
<feature type="domain" description="HTH lysR-type" evidence="5">
    <location>
        <begin position="1"/>
        <end position="58"/>
    </location>
</feature>
<dbReference type="Proteomes" id="UP000219612">
    <property type="component" value="Unassembled WGS sequence"/>
</dbReference>
<dbReference type="CDD" id="cd08436">
    <property type="entry name" value="PBP2_LTTR_like_3"/>
    <property type="match status" value="1"/>
</dbReference>
<dbReference type="PANTHER" id="PTHR30419">
    <property type="entry name" value="HTH-TYPE TRANSCRIPTIONAL REGULATOR YBHD"/>
    <property type="match status" value="1"/>
</dbReference>
<gene>
    <name evidence="6" type="ORF">SAMN05421748_104180</name>
</gene>
<dbReference type="GO" id="GO:0003677">
    <property type="term" value="F:DNA binding"/>
    <property type="evidence" value="ECO:0007669"/>
    <property type="project" value="UniProtKB-KW"/>
</dbReference>
<keyword evidence="2" id="KW-0805">Transcription regulation</keyword>
<evidence type="ECO:0000256" key="4">
    <source>
        <dbReference type="ARBA" id="ARBA00023163"/>
    </source>
</evidence>
<dbReference type="SUPFAM" id="SSF46785">
    <property type="entry name" value="Winged helix' DNA-binding domain"/>
    <property type="match status" value="1"/>
</dbReference>
<keyword evidence="7" id="KW-1185">Reference proteome</keyword>
<dbReference type="OrthoDB" id="3181812at2"/>
<dbReference type="Pfam" id="PF03466">
    <property type="entry name" value="LysR_substrate"/>
    <property type="match status" value="1"/>
</dbReference>
<dbReference type="InterPro" id="IPR036390">
    <property type="entry name" value="WH_DNA-bd_sf"/>
</dbReference>
<dbReference type="GO" id="GO:0003700">
    <property type="term" value="F:DNA-binding transcription factor activity"/>
    <property type="evidence" value="ECO:0007669"/>
    <property type="project" value="InterPro"/>
</dbReference>
<evidence type="ECO:0000259" key="5">
    <source>
        <dbReference type="PROSITE" id="PS50931"/>
    </source>
</evidence>
<dbReference type="AlphaFoldDB" id="A0A285HFX4"/>
<organism evidence="6 7">
    <name type="scientific">Paractinoplanes atraurantiacus</name>
    <dbReference type="NCBI Taxonomy" id="1036182"/>
    <lineage>
        <taxon>Bacteria</taxon>
        <taxon>Bacillati</taxon>
        <taxon>Actinomycetota</taxon>
        <taxon>Actinomycetes</taxon>
        <taxon>Micromonosporales</taxon>
        <taxon>Micromonosporaceae</taxon>
        <taxon>Paractinoplanes</taxon>
    </lineage>
</organism>
<dbReference type="Gene3D" id="3.40.190.290">
    <property type="match status" value="1"/>
</dbReference>
<proteinExistence type="inferred from homology"/>
<dbReference type="PRINTS" id="PR00039">
    <property type="entry name" value="HTHLYSR"/>
</dbReference>
<dbReference type="Pfam" id="PF00126">
    <property type="entry name" value="HTH_1"/>
    <property type="match status" value="1"/>
</dbReference>
<keyword evidence="3 6" id="KW-0238">DNA-binding</keyword>
<evidence type="ECO:0000256" key="3">
    <source>
        <dbReference type="ARBA" id="ARBA00023125"/>
    </source>
</evidence>
<evidence type="ECO:0000313" key="6">
    <source>
        <dbReference type="EMBL" id="SNY33736.1"/>
    </source>
</evidence>
<accession>A0A285HFX4</accession>
<dbReference type="Gene3D" id="1.10.10.10">
    <property type="entry name" value="Winged helix-like DNA-binding domain superfamily/Winged helix DNA-binding domain"/>
    <property type="match status" value="1"/>
</dbReference>
<evidence type="ECO:0000256" key="2">
    <source>
        <dbReference type="ARBA" id="ARBA00023015"/>
    </source>
</evidence>
<dbReference type="PANTHER" id="PTHR30419:SF31">
    <property type="entry name" value="BLR3139 PROTEIN"/>
    <property type="match status" value="1"/>
</dbReference>
<keyword evidence="4" id="KW-0804">Transcription</keyword>
<dbReference type="InterPro" id="IPR005119">
    <property type="entry name" value="LysR_subst-bd"/>
</dbReference>
<dbReference type="InterPro" id="IPR000847">
    <property type="entry name" value="LysR_HTH_N"/>
</dbReference>
<dbReference type="PROSITE" id="PS50931">
    <property type="entry name" value="HTH_LYSR"/>
    <property type="match status" value="1"/>
</dbReference>
<dbReference type="InterPro" id="IPR050950">
    <property type="entry name" value="HTH-type_LysR_regulators"/>
</dbReference>
<dbReference type="InterPro" id="IPR036388">
    <property type="entry name" value="WH-like_DNA-bd_sf"/>
</dbReference>
<evidence type="ECO:0000256" key="1">
    <source>
        <dbReference type="ARBA" id="ARBA00009437"/>
    </source>
</evidence>